<dbReference type="GO" id="GO:0002949">
    <property type="term" value="P:tRNA threonylcarbamoyladenosine modification"/>
    <property type="evidence" value="ECO:0007669"/>
    <property type="project" value="UniProtKB-UniRule"/>
</dbReference>
<keyword evidence="1 8" id="KW-0963">Cytoplasm</keyword>
<feature type="binding site" evidence="8">
    <location>
        <position position="301"/>
    </location>
    <ligand>
        <name>Fe cation</name>
        <dbReference type="ChEBI" id="CHEBI:24875"/>
    </ligand>
</feature>
<feature type="domain" description="Gcp-like" evidence="9">
    <location>
        <begin position="24"/>
        <end position="307"/>
    </location>
</feature>
<feature type="binding site" evidence="8">
    <location>
        <begin position="134"/>
        <end position="138"/>
    </location>
    <ligand>
        <name>substrate</name>
    </ligand>
</feature>
<organism evidence="10 11">
    <name type="scientific">Anaerofilum hominis</name>
    <dbReference type="NCBI Taxonomy" id="2763016"/>
    <lineage>
        <taxon>Bacteria</taxon>
        <taxon>Bacillati</taxon>
        <taxon>Bacillota</taxon>
        <taxon>Clostridia</taxon>
        <taxon>Eubacteriales</taxon>
        <taxon>Oscillospiraceae</taxon>
        <taxon>Anaerofilum</taxon>
    </lineage>
</organism>
<evidence type="ECO:0000256" key="7">
    <source>
        <dbReference type="ARBA" id="ARBA00048117"/>
    </source>
</evidence>
<accession>A0A923I8Y4</accession>
<dbReference type="AlphaFoldDB" id="A0A923I8Y4"/>
<dbReference type="GO" id="GO:0005737">
    <property type="term" value="C:cytoplasm"/>
    <property type="evidence" value="ECO:0007669"/>
    <property type="project" value="UniProtKB-SubCell"/>
</dbReference>
<sequence length="335" mass="34593">MLILGIESSCDETAASVVEDGRTVRSNVVASQAAEHNLYGGVVPEIASRRHIEAISGVAAAALAEAGVRAGELEAVAVTFAPGLIGGVLVGVNFAKGLALAAGKPLVPVHHLRGHIAALYLTHPQLKPPFLCLVASGGHSHIIQVLDYTRFRVLGRTVDDAAGEAFDKVARTLGLGYPGGPAVAKAAAGGDPKAYRLPTPRLEGRYDVSFSGLKTAVLNLVNQAGMKGETVSVPDMAASFQFRATEILAEKLMLAARETGAEKVCIAGGVAANAALRSLLERDCAALSAELYLPSLPLCGDNAAMIASAGYYEYLAGSRAGPDLNGLATLPIDYR</sequence>
<dbReference type="InterPro" id="IPR043129">
    <property type="entry name" value="ATPase_NBD"/>
</dbReference>
<keyword evidence="4 8" id="KW-0479">Metal-binding</keyword>
<dbReference type="GO" id="GO:0005506">
    <property type="term" value="F:iron ion binding"/>
    <property type="evidence" value="ECO:0007669"/>
    <property type="project" value="UniProtKB-UniRule"/>
</dbReference>
<keyword evidence="2 8" id="KW-0808">Transferase</keyword>
<comment type="catalytic activity">
    <reaction evidence="7 8">
        <text>L-threonylcarbamoyladenylate + adenosine(37) in tRNA = N(6)-L-threonylcarbamoyladenosine(37) in tRNA + AMP + H(+)</text>
        <dbReference type="Rhea" id="RHEA:37059"/>
        <dbReference type="Rhea" id="RHEA-COMP:10162"/>
        <dbReference type="Rhea" id="RHEA-COMP:10163"/>
        <dbReference type="ChEBI" id="CHEBI:15378"/>
        <dbReference type="ChEBI" id="CHEBI:73682"/>
        <dbReference type="ChEBI" id="CHEBI:74411"/>
        <dbReference type="ChEBI" id="CHEBI:74418"/>
        <dbReference type="ChEBI" id="CHEBI:456215"/>
        <dbReference type="EC" id="2.3.1.234"/>
    </reaction>
</comment>
<evidence type="ECO:0000256" key="8">
    <source>
        <dbReference type="HAMAP-Rule" id="MF_01445"/>
    </source>
</evidence>
<dbReference type="NCBIfam" id="TIGR00329">
    <property type="entry name" value="gcp_kae1"/>
    <property type="match status" value="1"/>
</dbReference>
<comment type="subcellular location">
    <subcellularLocation>
        <location evidence="8">Cytoplasm</location>
    </subcellularLocation>
</comment>
<dbReference type="EC" id="2.3.1.234" evidence="8"/>
<comment type="caution">
    <text evidence="8">Lacks conserved residue(s) required for the propagation of feature annotation.</text>
</comment>
<evidence type="ECO:0000313" key="11">
    <source>
        <dbReference type="Proteomes" id="UP000659630"/>
    </source>
</evidence>
<evidence type="ECO:0000256" key="5">
    <source>
        <dbReference type="ARBA" id="ARBA00023004"/>
    </source>
</evidence>
<reference evidence="10" key="1">
    <citation type="submission" date="2020-08" db="EMBL/GenBank/DDBJ databases">
        <title>Genome public.</title>
        <authorList>
            <person name="Liu C."/>
            <person name="Sun Q."/>
        </authorList>
    </citation>
    <scope>NUCLEOTIDE SEQUENCE</scope>
    <source>
        <strain evidence="10">BX8</strain>
    </source>
</reference>
<comment type="caution">
    <text evidence="10">The sequence shown here is derived from an EMBL/GenBank/DDBJ whole genome shotgun (WGS) entry which is preliminary data.</text>
</comment>
<dbReference type="EMBL" id="JACONZ010000002">
    <property type="protein sequence ID" value="MBC5581294.1"/>
    <property type="molecule type" value="Genomic_DNA"/>
</dbReference>
<dbReference type="SUPFAM" id="SSF53067">
    <property type="entry name" value="Actin-like ATPase domain"/>
    <property type="match status" value="2"/>
</dbReference>
<comment type="function">
    <text evidence="8">Required for the formation of a threonylcarbamoyl group on adenosine at position 37 (t(6)A37) in tRNAs that read codons beginning with adenine. Is involved in the transfer of the threonylcarbamoyl moiety of threonylcarbamoyl-AMP (TC-AMP) to the N6 group of A37, together with TsaE and TsaB. TsaD likely plays a direct catalytic role in this reaction.</text>
</comment>
<keyword evidence="11" id="KW-1185">Reference proteome</keyword>
<evidence type="ECO:0000313" key="10">
    <source>
        <dbReference type="EMBL" id="MBC5581294.1"/>
    </source>
</evidence>
<dbReference type="RefSeq" id="WP_186887654.1">
    <property type="nucleotide sequence ID" value="NZ_JACONZ010000002.1"/>
</dbReference>
<name>A0A923I8Y4_9FIRM</name>
<evidence type="ECO:0000256" key="1">
    <source>
        <dbReference type="ARBA" id="ARBA00022490"/>
    </source>
</evidence>
<feature type="binding site" evidence="8">
    <location>
        <position position="111"/>
    </location>
    <ligand>
        <name>Fe cation</name>
        <dbReference type="ChEBI" id="CHEBI:24875"/>
    </ligand>
</feature>
<proteinExistence type="inferred from homology"/>
<dbReference type="Proteomes" id="UP000659630">
    <property type="component" value="Unassembled WGS sequence"/>
</dbReference>
<gene>
    <name evidence="8 10" type="primary">tsaD</name>
    <name evidence="10" type="ORF">H8S23_07210</name>
</gene>
<keyword evidence="5 8" id="KW-0408">Iron</keyword>
<comment type="similarity">
    <text evidence="8">Belongs to the KAE1 / TsaD family.</text>
</comment>
<evidence type="ECO:0000256" key="3">
    <source>
        <dbReference type="ARBA" id="ARBA00022694"/>
    </source>
</evidence>
<dbReference type="Gene3D" id="3.30.420.40">
    <property type="match status" value="2"/>
</dbReference>
<dbReference type="InterPro" id="IPR022450">
    <property type="entry name" value="TsaD"/>
</dbReference>
<keyword evidence="3 8" id="KW-0819">tRNA processing</keyword>
<feature type="binding site" evidence="8">
    <location>
        <position position="115"/>
    </location>
    <ligand>
        <name>Fe cation</name>
        <dbReference type="ChEBI" id="CHEBI:24875"/>
    </ligand>
</feature>
<feature type="binding site" evidence="8">
    <location>
        <position position="273"/>
    </location>
    <ligand>
        <name>substrate</name>
    </ligand>
</feature>
<evidence type="ECO:0000259" key="9">
    <source>
        <dbReference type="Pfam" id="PF00814"/>
    </source>
</evidence>
<dbReference type="CDD" id="cd24133">
    <property type="entry name" value="ASKHA_NBD_TsaD_bac"/>
    <property type="match status" value="1"/>
</dbReference>
<evidence type="ECO:0000256" key="2">
    <source>
        <dbReference type="ARBA" id="ARBA00022679"/>
    </source>
</evidence>
<dbReference type="PANTHER" id="PTHR11735">
    <property type="entry name" value="TRNA N6-ADENOSINE THREONYLCARBAMOYLTRANSFERASE"/>
    <property type="match status" value="1"/>
</dbReference>
<comment type="cofactor">
    <cofactor evidence="8">
        <name>Fe(2+)</name>
        <dbReference type="ChEBI" id="CHEBI:29033"/>
    </cofactor>
    <text evidence="8">Binds 1 Fe(2+) ion per subunit.</text>
</comment>
<dbReference type="InterPro" id="IPR000905">
    <property type="entry name" value="Gcp-like_dom"/>
</dbReference>
<dbReference type="HAMAP" id="MF_01445">
    <property type="entry name" value="TsaD"/>
    <property type="match status" value="1"/>
</dbReference>
<evidence type="ECO:0000256" key="4">
    <source>
        <dbReference type="ARBA" id="ARBA00022723"/>
    </source>
</evidence>
<feature type="binding site" evidence="8">
    <location>
        <position position="180"/>
    </location>
    <ligand>
        <name>substrate</name>
    </ligand>
</feature>
<dbReference type="InterPro" id="IPR017861">
    <property type="entry name" value="KAE1/TsaD"/>
</dbReference>
<feature type="binding site" evidence="8">
    <location>
        <position position="167"/>
    </location>
    <ligand>
        <name>substrate</name>
    </ligand>
</feature>
<dbReference type="FunFam" id="3.30.420.40:FF:000040">
    <property type="entry name" value="tRNA N6-adenosine threonylcarbamoyltransferase"/>
    <property type="match status" value="1"/>
</dbReference>
<dbReference type="PRINTS" id="PR00789">
    <property type="entry name" value="OSIALOPTASE"/>
</dbReference>
<dbReference type="Pfam" id="PF00814">
    <property type="entry name" value="TsaD"/>
    <property type="match status" value="1"/>
</dbReference>
<keyword evidence="6 8" id="KW-0012">Acyltransferase</keyword>
<protein>
    <recommendedName>
        <fullName evidence="8">tRNA N6-adenosine threonylcarbamoyltransferase</fullName>
        <ecNumber evidence="8">2.3.1.234</ecNumber>
    </recommendedName>
    <alternativeName>
        <fullName evidence="8">N6-L-threonylcarbamoyladenine synthase</fullName>
        <shortName evidence="8">t(6)A synthase</shortName>
    </alternativeName>
    <alternativeName>
        <fullName evidence="8">t(6)A37 threonylcarbamoyladenosine biosynthesis protein TsaD</fullName>
    </alternativeName>
    <alternativeName>
        <fullName evidence="8">tRNA threonylcarbamoyladenosine biosynthesis protein TsaD</fullName>
    </alternativeName>
</protein>
<dbReference type="PANTHER" id="PTHR11735:SF6">
    <property type="entry name" value="TRNA N6-ADENOSINE THREONYLCARBAMOYLTRANSFERASE, MITOCHONDRIAL"/>
    <property type="match status" value="1"/>
</dbReference>
<evidence type="ECO:0000256" key="6">
    <source>
        <dbReference type="ARBA" id="ARBA00023315"/>
    </source>
</evidence>
<dbReference type="NCBIfam" id="TIGR03723">
    <property type="entry name" value="T6A_TsaD_YgjD"/>
    <property type="match status" value="1"/>
</dbReference>
<dbReference type="GO" id="GO:0061711">
    <property type="term" value="F:tRNA N(6)-L-threonylcarbamoyladenine synthase activity"/>
    <property type="evidence" value="ECO:0007669"/>
    <property type="project" value="UniProtKB-EC"/>
</dbReference>